<feature type="compositionally biased region" description="Basic and acidic residues" evidence="6">
    <location>
        <begin position="146"/>
        <end position="156"/>
    </location>
</feature>
<organism evidence="8 9">
    <name type="scientific">Sphingopyxis fribergensis</name>
    <dbReference type="NCBI Taxonomy" id="1515612"/>
    <lineage>
        <taxon>Bacteria</taxon>
        <taxon>Pseudomonadati</taxon>
        <taxon>Pseudomonadota</taxon>
        <taxon>Alphaproteobacteria</taxon>
        <taxon>Sphingomonadales</taxon>
        <taxon>Sphingomonadaceae</taxon>
        <taxon>Sphingopyxis</taxon>
    </lineage>
</organism>
<reference evidence="8 9" key="1">
    <citation type="journal article" date="2015" name="Int. J. Syst. Evol. Microbiol.">
        <title>Description of Sphingopyxis fribergensis sp. nov. - a soil bacterium with the ability to degrade styrene and phenylacetic acid.</title>
        <authorList>
            <person name="Oelschlagel M."/>
            <person name="Ruckert C."/>
            <person name="Kalinowski J."/>
            <person name="Schmidt G."/>
            <person name="Schlomann M."/>
            <person name="Tischler D."/>
        </authorList>
    </citation>
    <scope>NUCLEOTIDE SEQUENCE [LARGE SCALE GENOMIC DNA]</scope>
    <source>
        <strain evidence="8 9">Kp5.2</strain>
    </source>
</reference>
<feature type="transmembrane region" description="Helical" evidence="7">
    <location>
        <begin position="46"/>
        <end position="65"/>
    </location>
</feature>
<evidence type="ECO:0000313" key="8">
    <source>
        <dbReference type="EMBL" id="AJA11522.1"/>
    </source>
</evidence>
<gene>
    <name evidence="8" type="ORF">SKP52_23400</name>
</gene>
<dbReference type="RefSeq" id="WP_052182310.1">
    <property type="nucleotide sequence ID" value="NZ_CP009122.1"/>
</dbReference>
<proteinExistence type="inferred from homology"/>
<feature type="region of interest" description="Disordered" evidence="6">
    <location>
        <begin position="181"/>
        <end position="209"/>
    </location>
</feature>
<evidence type="ECO:0000256" key="5">
    <source>
        <dbReference type="ARBA" id="ARBA00023136"/>
    </source>
</evidence>
<dbReference type="InterPro" id="IPR005498">
    <property type="entry name" value="T4SS_VirB10/TraB/TrbI"/>
</dbReference>
<evidence type="ECO:0000256" key="1">
    <source>
        <dbReference type="ARBA" id="ARBA00004167"/>
    </source>
</evidence>
<keyword evidence="4 7" id="KW-1133">Transmembrane helix</keyword>
<dbReference type="HOGENOM" id="CLU_042657_0_0_5"/>
<evidence type="ECO:0000313" key="9">
    <source>
        <dbReference type="Proteomes" id="UP000030907"/>
    </source>
</evidence>
<dbReference type="EMBL" id="CP009122">
    <property type="protein sequence ID" value="AJA11522.1"/>
    <property type="molecule type" value="Genomic_DNA"/>
</dbReference>
<keyword evidence="3 7" id="KW-0812">Transmembrane</keyword>
<evidence type="ECO:0000256" key="6">
    <source>
        <dbReference type="SAM" id="MobiDB-lite"/>
    </source>
</evidence>
<protein>
    <submittedName>
        <fullName evidence="8">Type IV secretion system protein VirB10</fullName>
    </submittedName>
</protein>
<comment type="similarity">
    <text evidence="2">Belongs to the TrbI/VirB10 family.</text>
</comment>
<evidence type="ECO:0000256" key="4">
    <source>
        <dbReference type="ARBA" id="ARBA00022989"/>
    </source>
</evidence>
<dbReference type="KEGG" id="sphk:SKP52_23400"/>
<dbReference type="STRING" id="1515612.SKP52_23400"/>
<comment type="subcellular location">
    <subcellularLocation>
        <location evidence="1">Membrane</location>
        <topology evidence="1">Single-pass membrane protein</topology>
    </subcellularLocation>
</comment>
<dbReference type="Gene3D" id="2.40.128.260">
    <property type="entry name" value="Type IV secretion system, VirB10/TraB/TrbI"/>
    <property type="match status" value="1"/>
</dbReference>
<dbReference type="GO" id="GO:0016020">
    <property type="term" value="C:membrane"/>
    <property type="evidence" value="ECO:0007669"/>
    <property type="project" value="UniProtKB-SubCell"/>
</dbReference>
<evidence type="ECO:0000256" key="2">
    <source>
        <dbReference type="ARBA" id="ARBA00010265"/>
    </source>
</evidence>
<dbReference type="AlphaFoldDB" id="A0A0A7PTV1"/>
<name>A0A0A7PTV1_9SPHN</name>
<feature type="region of interest" description="Disordered" evidence="6">
    <location>
        <begin position="125"/>
        <end position="159"/>
    </location>
</feature>
<dbReference type="Proteomes" id="UP000030907">
    <property type="component" value="Chromosome"/>
</dbReference>
<dbReference type="Pfam" id="PF03743">
    <property type="entry name" value="TrbI"/>
    <property type="match status" value="1"/>
</dbReference>
<evidence type="ECO:0000256" key="7">
    <source>
        <dbReference type="SAM" id="Phobius"/>
    </source>
</evidence>
<keyword evidence="9" id="KW-1185">Reference proteome</keyword>
<sequence length="407" mass="42604">MTAPEQPGTEAVPAEAEVAPIAPASPDAFRLAGETPRVMRLSRKTLAVIGGAGGLAIAASLMWALRTPAPAERRELYEASNNARPDAVPGAPADYGAVPKLGPPLPGDLGRPIVAAQGSGEAIPVPPIGAEGRNPPDPRVAAAEQARQRALQERESAQTSRLFLGGGTASSAATDIVPAEAAAPEQAAEPRTANEGRRQFLASGSKRPLESGERLIAPSSALIVQAGTVIPAALITGIRSDLPGQISAQVTQNIYDSPTGRILLIPQGSRLIGEYDSEIAAGQSRVLLAWDRLILPGGRSIRLERQPGADAAGMSGLEDRVNNHWGRMVRAALVSTLLGVGSELSVGGDDELARALRYGMQDSTSQAGRRIVERELAVRPTLTIRPGFALRVVVTRDLILEPQADWR</sequence>
<feature type="compositionally biased region" description="Low complexity" evidence="6">
    <location>
        <begin position="181"/>
        <end position="190"/>
    </location>
</feature>
<keyword evidence="5 7" id="KW-0472">Membrane</keyword>
<dbReference type="InterPro" id="IPR042217">
    <property type="entry name" value="T4SS_VirB10/TrbI"/>
</dbReference>
<evidence type="ECO:0000256" key="3">
    <source>
        <dbReference type="ARBA" id="ARBA00022692"/>
    </source>
</evidence>
<dbReference type="CDD" id="cd16429">
    <property type="entry name" value="VirB10"/>
    <property type="match status" value="1"/>
</dbReference>
<accession>A0A0A7PTV1</accession>